<keyword evidence="3" id="KW-1185">Reference proteome</keyword>
<dbReference type="EMBL" id="JAELVM010000002">
    <property type="protein sequence ID" value="MBL1222226.1"/>
    <property type="molecule type" value="Genomic_DNA"/>
</dbReference>
<accession>A0ABS1QI39</accession>
<protein>
    <recommendedName>
        <fullName evidence="4">Histidine kinase</fullName>
    </recommendedName>
</protein>
<dbReference type="Proteomes" id="UP000661696">
    <property type="component" value="Unassembled WGS sequence"/>
</dbReference>
<feature type="transmembrane region" description="Helical" evidence="1">
    <location>
        <begin position="12"/>
        <end position="28"/>
    </location>
</feature>
<evidence type="ECO:0000313" key="2">
    <source>
        <dbReference type="EMBL" id="MBL1222226.1"/>
    </source>
</evidence>
<feature type="transmembrane region" description="Helical" evidence="1">
    <location>
        <begin position="157"/>
        <end position="177"/>
    </location>
</feature>
<evidence type="ECO:0008006" key="4">
    <source>
        <dbReference type="Google" id="ProtNLM"/>
    </source>
</evidence>
<organism evidence="2 3">
    <name type="scientific">Chryseobacterium endalhagicum</name>
    <dbReference type="NCBI Taxonomy" id="2797638"/>
    <lineage>
        <taxon>Bacteria</taxon>
        <taxon>Pseudomonadati</taxon>
        <taxon>Bacteroidota</taxon>
        <taxon>Flavobacteriia</taxon>
        <taxon>Flavobacteriales</taxon>
        <taxon>Weeksellaceae</taxon>
        <taxon>Chryseobacterium group</taxon>
        <taxon>Chryseobacterium</taxon>
    </lineage>
</organism>
<evidence type="ECO:0000256" key="1">
    <source>
        <dbReference type="SAM" id="Phobius"/>
    </source>
</evidence>
<reference evidence="2 3" key="1">
    <citation type="submission" date="2020-12" db="EMBL/GenBank/DDBJ databases">
        <title>Chryseobacterium endoalhailicus sp. nov., isolated from seed of leguminous plant.</title>
        <authorList>
            <person name="Zhang X."/>
        </authorList>
    </citation>
    <scope>NUCLEOTIDE SEQUENCE [LARGE SCALE GENOMIC DNA]</scope>
    <source>
        <strain evidence="2 3">L7</strain>
    </source>
</reference>
<keyword evidence="1" id="KW-0812">Transmembrane</keyword>
<sequence length="219" mass="26319">MTEFQKLLQDSMIWAEGLAALISVIYYNRSNKEGYWKYFSIYLIIMFLSELMGKWGDLVIDYNKQKFYNFFVIPLEFLFFYWLYAAKSLGKPKLFYAMSLLYLLSFVSSEFFFITKKIILSFNYTVGCLLLMVLVIMEYYKQINSSEILNFSRNKMFYINLGVTLFYIGTLPFWTFFNLIKEYRELHDIYFSYFLMSGIIMYLLFSISFIWGKQSSSSY</sequence>
<keyword evidence="1" id="KW-1133">Transmembrane helix</keyword>
<feature type="transmembrane region" description="Helical" evidence="1">
    <location>
        <begin position="94"/>
        <end position="112"/>
    </location>
</feature>
<proteinExistence type="predicted"/>
<feature type="transmembrane region" description="Helical" evidence="1">
    <location>
        <begin position="67"/>
        <end position="85"/>
    </location>
</feature>
<feature type="transmembrane region" description="Helical" evidence="1">
    <location>
        <begin position="189"/>
        <end position="211"/>
    </location>
</feature>
<gene>
    <name evidence="2" type="ORF">JET18_15340</name>
</gene>
<name>A0ABS1QI39_9FLAO</name>
<feature type="transmembrane region" description="Helical" evidence="1">
    <location>
        <begin position="118"/>
        <end position="137"/>
    </location>
</feature>
<comment type="caution">
    <text evidence="2">The sequence shown here is derived from an EMBL/GenBank/DDBJ whole genome shotgun (WGS) entry which is preliminary data.</text>
</comment>
<feature type="transmembrane region" description="Helical" evidence="1">
    <location>
        <begin position="35"/>
        <end position="55"/>
    </location>
</feature>
<evidence type="ECO:0000313" key="3">
    <source>
        <dbReference type="Proteomes" id="UP000661696"/>
    </source>
</evidence>
<keyword evidence="1" id="KW-0472">Membrane</keyword>
<dbReference type="RefSeq" id="WP_202092419.1">
    <property type="nucleotide sequence ID" value="NZ_JAELVM010000002.1"/>
</dbReference>